<proteinExistence type="predicted"/>
<evidence type="ECO:0008006" key="3">
    <source>
        <dbReference type="Google" id="ProtNLM"/>
    </source>
</evidence>
<evidence type="ECO:0000313" key="2">
    <source>
        <dbReference type="Proteomes" id="UP001574170"/>
    </source>
</evidence>
<protein>
    <recommendedName>
        <fullName evidence="3">WYL domain-containing protein</fullName>
    </recommendedName>
</protein>
<sequence length="290" mass="34478">MKILTLKDFILGFIYQNIQNKDIQKQIHQIIDNENSVFLYSKKFFLFIKEELSDEYLNEFERLFTKYSDLGISVPSSKTSQNFDEELIHIYSVANFKVINSIGYEEPNKTILNNIPNVAVLSKQQKPNYNWLATKLAILHPNKVTFRCFEFSKNSEISQLFKDFFSIPKTISGVNIFDSQCNLNHDKFDYLLNNSIRPNYYTKFSSREKNQFERRDEIKKYFGNSTKVFLSNRGEKAHGRRIIFENIIISTDEDFWNIEIDASDWNIDIEYNEEIANKWLDRKTQYSKFN</sequence>
<evidence type="ECO:0000313" key="1">
    <source>
        <dbReference type="EMBL" id="MFA9193755.1"/>
    </source>
</evidence>
<name>A0ABV4TIE2_9FLAO</name>
<keyword evidence="2" id="KW-1185">Reference proteome</keyword>
<dbReference type="EMBL" id="JBCFQK010000004">
    <property type="protein sequence ID" value="MFA9193755.1"/>
    <property type="molecule type" value="Genomic_DNA"/>
</dbReference>
<gene>
    <name evidence="1" type="ORF">AAGV33_05010</name>
</gene>
<organism evidence="1 2">
    <name type="scientific">Flavobacterium magnesitis</name>
    <dbReference type="NCBI Taxonomy" id="3138077"/>
    <lineage>
        <taxon>Bacteria</taxon>
        <taxon>Pseudomonadati</taxon>
        <taxon>Bacteroidota</taxon>
        <taxon>Flavobacteriia</taxon>
        <taxon>Flavobacteriales</taxon>
        <taxon>Flavobacteriaceae</taxon>
        <taxon>Flavobacterium</taxon>
    </lineage>
</organism>
<dbReference type="Proteomes" id="UP001574170">
    <property type="component" value="Unassembled WGS sequence"/>
</dbReference>
<reference evidence="1 2" key="1">
    <citation type="submission" date="2024-04" db="EMBL/GenBank/DDBJ databases">
        <title>New Clade of Flavobacterium.</title>
        <authorList>
            <person name="Matos L."/>
            <person name="Proenca D.N."/>
            <person name="Fransisco R.M."/>
            <person name="Chung A.P."/>
            <person name="Maccario L."/>
            <person name="Sorensen S.J."/>
            <person name="Morais P.V."/>
        </authorList>
    </citation>
    <scope>NUCLEOTIDE SEQUENCE [LARGE SCALE GENOMIC DNA]</scope>
    <source>
        <strain evidence="1 2">FBOR7N2.3</strain>
    </source>
</reference>
<accession>A0ABV4TIE2</accession>
<dbReference type="RefSeq" id="WP_373390853.1">
    <property type="nucleotide sequence ID" value="NZ_JBCFQJ010000002.1"/>
</dbReference>
<comment type="caution">
    <text evidence="1">The sequence shown here is derived from an EMBL/GenBank/DDBJ whole genome shotgun (WGS) entry which is preliminary data.</text>
</comment>